<dbReference type="Gene3D" id="2.30.110.40">
    <property type="entry name" value="Phage tail tube protein"/>
    <property type="match status" value="1"/>
</dbReference>
<evidence type="ECO:0000313" key="1">
    <source>
        <dbReference type="EMBL" id="TGJ75483.1"/>
    </source>
</evidence>
<name>A0A4Z0Y9A3_9FIRM</name>
<dbReference type="OrthoDB" id="1697482at2"/>
<dbReference type="Pfam" id="PF09393">
    <property type="entry name" value="DUF2001"/>
    <property type="match status" value="1"/>
</dbReference>
<proteinExistence type="predicted"/>
<protein>
    <submittedName>
        <fullName evidence="1">Phage-like element PBSX protein XkdM</fullName>
    </submittedName>
</protein>
<dbReference type="Proteomes" id="UP000297714">
    <property type="component" value="Unassembled WGS sequence"/>
</dbReference>
<sequence length="157" mass="17463">MDEARTLYSDTVSGHEGKGYITIDGHNREAFELSKFTAEIELTVSEKRMLGHRMTQHKVTGAKGTGSMTMFHMNSEMINYAKKYLKNGTFTGFTMLVLQEDEQSTVGKQEIAYYGVIPTKLPGSILDDSSDDGVTFDTDFTFDSFEILSSFGNPANL</sequence>
<dbReference type="RefSeq" id="WP_135661025.1">
    <property type="nucleotide sequence ID" value="NZ_SRMQ01000016.1"/>
</dbReference>
<evidence type="ECO:0000313" key="2">
    <source>
        <dbReference type="Proteomes" id="UP000297714"/>
    </source>
</evidence>
<accession>A0A4Z0Y9A3</accession>
<keyword evidence="2" id="KW-1185">Reference proteome</keyword>
<dbReference type="SUPFAM" id="SSF69279">
    <property type="entry name" value="Phage tail proteins"/>
    <property type="match status" value="1"/>
</dbReference>
<dbReference type="InterPro" id="IPR018989">
    <property type="entry name" value="DUF2001"/>
</dbReference>
<dbReference type="AlphaFoldDB" id="A0A4Z0Y9A3"/>
<gene>
    <name evidence="1" type="primary">xkdM_1</name>
    <name evidence="1" type="ORF">CAGA_23620</name>
</gene>
<dbReference type="EMBL" id="SRMQ01000016">
    <property type="protein sequence ID" value="TGJ75483.1"/>
    <property type="molecule type" value="Genomic_DNA"/>
</dbReference>
<organism evidence="1 2">
    <name type="scientific">Caproiciproducens galactitolivorans</name>
    <dbReference type="NCBI Taxonomy" id="642589"/>
    <lineage>
        <taxon>Bacteria</taxon>
        <taxon>Bacillati</taxon>
        <taxon>Bacillota</taxon>
        <taxon>Clostridia</taxon>
        <taxon>Eubacteriales</taxon>
        <taxon>Acutalibacteraceae</taxon>
        <taxon>Caproiciproducens</taxon>
    </lineage>
</organism>
<comment type="caution">
    <text evidence="1">The sequence shown here is derived from an EMBL/GenBank/DDBJ whole genome shotgun (WGS) entry which is preliminary data.</text>
</comment>
<reference evidence="1 2" key="1">
    <citation type="submission" date="2019-04" db="EMBL/GenBank/DDBJ databases">
        <authorList>
            <person name="Poehlein A."/>
            <person name="Bengelsdorf F.R."/>
            <person name="Duerre P."/>
            <person name="Daniel R."/>
        </authorList>
    </citation>
    <scope>NUCLEOTIDE SEQUENCE [LARGE SCALE GENOMIC DNA]</scope>
    <source>
        <strain evidence="1 2">BS-1</strain>
    </source>
</reference>
<dbReference type="InterPro" id="IPR038628">
    <property type="entry name" value="XkdM-like_sf"/>
</dbReference>